<keyword evidence="2" id="KW-1185">Reference proteome</keyword>
<evidence type="ECO:0000313" key="2">
    <source>
        <dbReference type="Proteomes" id="UP000503129"/>
    </source>
</evidence>
<proteinExistence type="predicted"/>
<gene>
    <name evidence="1" type="ORF">DP114_06965</name>
</gene>
<sequence>MDQLEIIDLDFCEVVTEEDLHVTGGLRLADLFNLLPQLEGYEVTDVSSDDKSVIKKLSKPGVVGYEVLTDDGKFKSRSVTLFANNSNGTIAGSFIRSVSST</sequence>
<accession>A0A856MD92</accession>
<name>A0A856MD92_9CYAN</name>
<protein>
    <submittedName>
        <fullName evidence="1">Uncharacterized protein</fullName>
    </submittedName>
</protein>
<reference evidence="1 2" key="1">
    <citation type="submission" date="2018-06" db="EMBL/GenBank/DDBJ databases">
        <title>Comparative genomics of Brasilonema spp. strains.</title>
        <authorList>
            <person name="Alvarenga D.O."/>
            <person name="Fiore M.F."/>
            <person name="Varani A.M."/>
        </authorList>
    </citation>
    <scope>NUCLEOTIDE SEQUENCE [LARGE SCALE GENOMIC DNA]</scope>
    <source>
        <strain evidence="1 2">CENA114</strain>
    </source>
</reference>
<dbReference type="KEGG" id="bsen:DP114_06965"/>
<dbReference type="EMBL" id="CP030118">
    <property type="protein sequence ID" value="QDL07671.1"/>
    <property type="molecule type" value="Genomic_DNA"/>
</dbReference>
<organism evidence="1 2">
    <name type="scientific">Brasilonema sennae CENA114</name>
    <dbReference type="NCBI Taxonomy" id="415709"/>
    <lineage>
        <taxon>Bacteria</taxon>
        <taxon>Bacillati</taxon>
        <taxon>Cyanobacteriota</taxon>
        <taxon>Cyanophyceae</taxon>
        <taxon>Nostocales</taxon>
        <taxon>Scytonemataceae</taxon>
        <taxon>Brasilonema</taxon>
        <taxon>Bromeliae group (in: Brasilonema)</taxon>
    </lineage>
</organism>
<dbReference type="AlphaFoldDB" id="A0A856MD92"/>
<dbReference type="Proteomes" id="UP000503129">
    <property type="component" value="Chromosome"/>
</dbReference>
<dbReference type="RefSeq" id="WP_169265292.1">
    <property type="nucleotide sequence ID" value="NZ_CAWOXK010000001.1"/>
</dbReference>
<evidence type="ECO:0000313" key="1">
    <source>
        <dbReference type="EMBL" id="QDL07671.1"/>
    </source>
</evidence>